<feature type="transmembrane region" description="Helical" evidence="8">
    <location>
        <begin position="25"/>
        <end position="45"/>
    </location>
</feature>
<keyword evidence="7 8" id="KW-0472">Membrane</keyword>
<feature type="transmembrane region" description="Helical" evidence="8">
    <location>
        <begin position="212"/>
        <end position="232"/>
    </location>
</feature>
<comment type="pathway">
    <text evidence="2">Glycolipid biosynthesis; glycosylphosphatidylinositol-anchor biosynthesis.</text>
</comment>
<proteinExistence type="predicted"/>
<feature type="transmembrane region" description="Helical" evidence="8">
    <location>
        <begin position="57"/>
        <end position="80"/>
    </location>
</feature>
<sequence length="240" mass="25832">MAPSTASSSTTQSTRKPIDVLPDQLSLFAANVHPIVLISLLLFNFRSLVREPSSTLLGLAPTIAALQLAYCVLCLPMSGQAPPPVSKSAQKKKAAKYTQDLGLKIVPAFLSLFLTITLSAPLLFVTVIMFGGPLVSNTIETLLLALHFALLTSPQLFFAHGLDKHTWLRIASLQLPIDEAYGMSLGACLGAWIGAIPIPLDWDRDWQRWPVTIVAGVYIGAIAGKLIGGYVLKGLKMRIT</sequence>
<evidence type="ECO:0000256" key="8">
    <source>
        <dbReference type="SAM" id="Phobius"/>
    </source>
</evidence>
<dbReference type="Proteomes" id="UP000503462">
    <property type="component" value="Chromosome 1"/>
</dbReference>
<dbReference type="UniPathway" id="UPA00196"/>
<dbReference type="EMBL" id="CP051139">
    <property type="protein sequence ID" value="QIW95906.1"/>
    <property type="molecule type" value="Genomic_DNA"/>
</dbReference>
<keyword evidence="3" id="KW-0337">GPI-anchor biosynthesis</keyword>
<keyword evidence="6 8" id="KW-1133">Transmembrane helix</keyword>
<reference evidence="9 10" key="1">
    <citation type="journal article" date="2016" name="Sci. Rep.">
        <title>Peltaster fructicola genome reveals evolution from an invasive phytopathogen to an ectophytic parasite.</title>
        <authorList>
            <person name="Xu C."/>
            <person name="Chen H."/>
            <person name="Gleason M.L."/>
            <person name="Xu J.R."/>
            <person name="Liu H."/>
            <person name="Zhang R."/>
            <person name="Sun G."/>
        </authorList>
    </citation>
    <scope>NUCLEOTIDE SEQUENCE [LARGE SCALE GENOMIC DNA]</scope>
    <source>
        <strain evidence="9 10">LNHT1506</strain>
    </source>
</reference>
<evidence type="ECO:0000313" key="10">
    <source>
        <dbReference type="Proteomes" id="UP000503462"/>
    </source>
</evidence>
<keyword evidence="10" id="KW-1185">Reference proteome</keyword>
<accession>A0A6H0XMC8</accession>
<dbReference type="AlphaFoldDB" id="A0A6H0XMC8"/>
<organism evidence="9 10">
    <name type="scientific">Peltaster fructicola</name>
    <dbReference type="NCBI Taxonomy" id="286661"/>
    <lineage>
        <taxon>Eukaryota</taxon>
        <taxon>Fungi</taxon>
        <taxon>Dikarya</taxon>
        <taxon>Ascomycota</taxon>
        <taxon>Pezizomycotina</taxon>
        <taxon>Dothideomycetes</taxon>
        <taxon>Dothideomycetes incertae sedis</taxon>
        <taxon>Peltaster</taxon>
    </lineage>
</organism>
<evidence type="ECO:0000313" key="9">
    <source>
        <dbReference type="EMBL" id="QIW95906.1"/>
    </source>
</evidence>
<evidence type="ECO:0000256" key="6">
    <source>
        <dbReference type="ARBA" id="ARBA00022989"/>
    </source>
</evidence>
<dbReference type="GO" id="GO:0005789">
    <property type="term" value="C:endoplasmic reticulum membrane"/>
    <property type="evidence" value="ECO:0007669"/>
    <property type="project" value="UniProtKB-SubCell"/>
</dbReference>
<evidence type="ECO:0000256" key="2">
    <source>
        <dbReference type="ARBA" id="ARBA00004687"/>
    </source>
</evidence>
<evidence type="ECO:0000256" key="1">
    <source>
        <dbReference type="ARBA" id="ARBA00004477"/>
    </source>
</evidence>
<evidence type="ECO:0000256" key="3">
    <source>
        <dbReference type="ARBA" id="ARBA00022502"/>
    </source>
</evidence>
<name>A0A6H0XMC8_9PEZI</name>
<evidence type="ECO:0008006" key="11">
    <source>
        <dbReference type="Google" id="ProtNLM"/>
    </source>
</evidence>
<feature type="transmembrane region" description="Helical" evidence="8">
    <location>
        <begin position="101"/>
        <end position="130"/>
    </location>
</feature>
<evidence type="ECO:0000256" key="7">
    <source>
        <dbReference type="ARBA" id="ARBA00023136"/>
    </source>
</evidence>
<feature type="transmembrane region" description="Helical" evidence="8">
    <location>
        <begin position="142"/>
        <end position="159"/>
    </location>
</feature>
<keyword evidence="5" id="KW-0256">Endoplasmic reticulum</keyword>
<gene>
    <name evidence="9" type="ORF">AMS68_001424</name>
</gene>
<dbReference type="InterPro" id="IPR009580">
    <property type="entry name" value="GPI_biosynthesis_protein_Pig-F"/>
</dbReference>
<evidence type="ECO:0000256" key="5">
    <source>
        <dbReference type="ARBA" id="ARBA00022824"/>
    </source>
</evidence>
<comment type="subcellular location">
    <subcellularLocation>
        <location evidence="1">Endoplasmic reticulum membrane</location>
        <topology evidence="1">Multi-pass membrane protein</topology>
    </subcellularLocation>
</comment>
<dbReference type="GO" id="GO:0006506">
    <property type="term" value="P:GPI anchor biosynthetic process"/>
    <property type="evidence" value="ECO:0007669"/>
    <property type="project" value="UniProtKB-UniPathway"/>
</dbReference>
<dbReference type="Pfam" id="PF06699">
    <property type="entry name" value="PIG-F"/>
    <property type="match status" value="1"/>
</dbReference>
<keyword evidence="4 8" id="KW-0812">Transmembrane</keyword>
<evidence type="ECO:0000256" key="4">
    <source>
        <dbReference type="ARBA" id="ARBA00022692"/>
    </source>
</evidence>
<protein>
    <recommendedName>
        <fullName evidence="11">Glycosylphosphatidylinositol anchor biosynthesis protein 11</fullName>
    </recommendedName>
</protein>
<dbReference type="OrthoDB" id="17366at2759"/>